<evidence type="ECO:0000313" key="2">
    <source>
        <dbReference type="EMBL" id="CAL8106057.1"/>
    </source>
</evidence>
<reference evidence="2 3" key="1">
    <citation type="submission" date="2024-08" db="EMBL/GenBank/DDBJ databases">
        <authorList>
            <person name="Cucini C."/>
            <person name="Frati F."/>
        </authorList>
    </citation>
    <scope>NUCLEOTIDE SEQUENCE [LARGE SCALE GENOMIC DNA]</scope>
</reference>
<evidence type="ECO:0000313" key="3">
    <source>
        <dbReference type="Proteomes" id="UP001642540"/>
    </source>
</evidence>
<evidence type="ECO:0000256" key="1">
    <source>
        <dbReference type="SAM" id="MobiDB-lite"/>
    </source>
</evidence>
<sequence>MSIQQRDPSYAVNHKTCKAMSRNPISTTLPKNSNRNHQSKNLSLSNGLLEVCWLGQKLIKEMDDGELRKCANGSNVVSTYPPSLSLILHPSLSHDQHFLLALSFLQCLPFVRTRVKAARFGPDSRSITSELDMNLDAAPGPSRTAPKPQYNWERPNVDREIVGELFMWVPEAAEPFNYVYKIEKGRGGGNKGLKEIQAAEEDIWCSYSLRKVVVPKRIEDHSICANDKDTRYASIFPSDQMHLLVFKRPQGDDADDIPEAVLFFHLCDCAGCKSKGRMEPMEFSKVNLAVRVKYENSDQTRILEFVPGYTDRHDLWKSSSDNVIYFLKVLKDGKNNILPKNVTFQTFDPQKLMLGLAEDPTPTPQLFTGAMRVIHSVLEDPDFYFKSCDGGKFAGKLVFLTAPAPMLKRKISAEMEAADPASKKTKIFLDLPTDKIATHKLWRWINFNDTEVLENTSIETLLPLLDFALEYDILDMVDAICADISTKAAGPDLQNDVLLQTIKVMQRHPESENIARVCSARREVVTLISKRFGRALKDEANQGLPAYQVFEKLFGAHMDLATCFELFADVCKIIF</sequence>
<accession>A0ABP1QK90</accession>
<feature type="region of interest" description="Disordered" evidence="1">
    <location>
        <begin position="131"/>
        <end position="151"/>
    </location>
</feature>
<protein>
    <submittedName>
        <fullName evidence="2">Uncharacterized protein</fullName>
    </submittedName>
</protein>
<name>A0ABP1QK90_9HEXA</name>
<keyword evidence="3" id="KW-1185">Reference proteome</keyword>
<gene>
    <name evidence="2" type="ORF">ODALV1_LOCUS12270</name>
</gene>
<dbReference type="EMBL" id="CAXLJM020000036">
    <property type="protein sequence ID" value="CAL8106057.1"/>
    <property type="molecule type" value="Genomic_DNA"/>
</dbReference>
<dbReference type="Proteomes" id="UP001642540">
    <property type="component" value="Unassembled WGS sequence"/>
</dbReference>
<comment type="caution">
    <text evidence="2">The sequence shown here is derived from an EMBL/GenBank/DDBJ whole genome shotgun (WGS) entry which is preliminary data.</text>
</comment>
<proteinExistence type="predicted"/>
<organism evidence="2 3">
    <name type="scientific">Orchesella dallaii</name>
    <dbReference type="NCBI Taxonomy" id="48710"/>
    <lineage>
        <taxon>Eukaryota</taxon>
        <taxon>Metazoa</taxon>
        <taxon>Ecdysozoa</taxon>
        <taxon>Arthropoda</taxon>
        <taxon>Hexapoda</taxon>
        <taxon>Collembola</taxon>
        <taxon>Entomobryomorpha</taxon>
        <taxon>Entomobryoidea</taxon>
        <taxon>Orchesellidae</taxon>
        <taxon>Orchesellinae</taxon>
        <taxon>Orchesella</taxon>
    </lineage>
</organism>